<dbReference type="eggNOG" id="ENOG5034166">
    <property type="taxonomic scope" value="Bacteria"/>
</dbReference>
<dbReference type="Proteomes" id="UP000001662">
    <property type="component" value="Chromosome"/>
</dbReference>
<protein>
    <submittedName>
        <fullName evidence="1">Uncharacterized protein</fullName>
    </submittedName>
</protein>
<gene>
    <name evidence="1" type="ordered locus">Closa_0722</name>
</gene>
<reference evidence="1" key="1">
    <citation type="submission" date="2010-07" db="EMBL/GenBank/DDBJ databases">
        <title>Complete sequence of Clostridium saccharolyticum WM1.</title>
        <authorList>
            <consortium name="US DOE Joint Genome Institute"/>
            <person name="Lucas S."/>
            <person name="Copeland A."/>
            <person name="Lapidus A."/>
            <person name="Cheng J.-F."/>
            <person name="Bruce D."/>
            <person name="Goodwin L."/>
            <person name="Pitluck S."/>
            <person name="Chertkov O."/>
            <person name="Detter J.C."/>
            <person name="Han C."/>
            <person name="Tapia R."/>
            <person name="Land M."/>
            <person name="Hauser L."/>
            <person name="Chang Y.-J."/>
            <person name="Jeffries C."/>
            <person name="Kyrpides N."/>
            <person name="Ivanova N."/>
            <person name="Mikhailova N."/>
            <person name="Mouttaki H."/>
            <person name="Lin L."/>
            <person name="Zhou J."/>
            <person name="Hemme C.L."/>
            <person name="Woyke T."/>
        </authorList>
    </citation>
    <scope>NUCLEOTIDE SEQUENCE [LARGE SCALE GENOMIC DNA]</scope>
    <source>
        <strain evidence="1">WM1</strain>
    </source>
</reference>
<keyword evidence="2" id="KW-1185">Reference proteome</keyword>
<dbReference type="PaxDb" id="610130-Closa_0722"/>
<dbReference type="AlphaFoldDB" id="D9R5E2"/>
<dbReference type="HOGENOM" id="CLU_1228198_0_0_9"/>
<proteinExistence type="predicted"/>
<dbReference type="KEGG" id="csh:Closa_0722"/>
<evidence type="ECO:0000313" key="1">
    <source>
        <dbReference type="EMBL" id="ADL03348.1"/>
    </source>
</evidence>
<organism evidence="1 2">
    <name type="scientific">Lacrimispora saccharolytica (strain ATCC 35040 / DSM 2544 / NRCC 2533 / WM1)</name>
    <name type="common">Clostridium saccharolyticum</name>
    <dbReference type="NCBI Taxonomy" id="610130"/>
    <lineage>
        <taxon>Bacteria</taxon>
        <taxon>Bacillati</taxon>
        <taxon>Bacillota</taxon>
        <taxon>Clostridia</taxon>
        <taxon>Lachnospirales</taxon>
        <taxon>Lachnospiraceae</taxon>
        <taxon>Lacrimispora</taxon>
    </lineage>
</organism>
<dbReference type="EMBL" id="CP002109">
    <property type="protein sequence ID" value="ADL03348.1"/>
    <property type="molecule type" value="Genomic_DNA"/>
</dbReference>
<evidence type="ECO:0000313" key="2">
    <source>
        <dbReference type="Proteomes" id="UP000001662"/>
    </source>
</evidence>
<name>D9R5E2_LACSW</name>
<accession>D9R5E2</accession>
<sequence length="225" mass="26043">MYCATHEQIEEEKSQARIELLNTMFVEDWDIGEDEILYIMVADSSQNREVISELGASEEEIENMKVEPYKWLDISKFAFEYTDAEWWEIDVGFGKGDWKTQGSRKPIATIREVILKTAGMYDGHDPKETDYKLWKSIAEYMDGEAALVVDHYEKKGTYTYIDLKDEEKSKELAYMMEQDSMMGCYIDDRAGFDKAWDNDEYEPGASIVIPAENVILPGQQEGDKQ</sequence>
<dbReference type="STRING" id="610130.Closa_0722"/>